<evidence type="ECO:0000256" key="4">
    <source>
        <dbReference type="ARBA" id="ARBA00022692"/>
    </source>
</evidence>
<evidence type="ECO:0000256" key="1">
    <source>
        <dbReference type="ARBA" id="ARBA00004477"/>
    </source>
</evidence>
<comment type="catalytic activity">
    <reaction evidence="14">
        <text>4-carboxy-L-glutamyl-[protein] + 2,3-epoxyphylloquinone + H2O + H(+) = phylloquinol + L-glutamyl-[protein] + CO2 + O2</text>
        <dbReference type="Rhea" id="RHEA:45140"/>
        <dbReference type="Rhea" id="RHEA-COMP:10208"/>
        <dbReference type="Rhea" id="RHEA-COMP:11094"/>
        <dbReference type="ChEBI" id="CHEBI:15377"/>
        <dbReference type="ChEBI" id="CHEBI:15378"/>
        <dbReference type="ChEBI" id="CHEBI:15379"/>
        <dbReference type="ChEBI" id="CHEBI:15759"/>
        <dbReference type="ChEBI" id="CHEBI:16526"/>
        <dbReference type="ChEBI" id="CHEBI:28433"/>
        <dbReference type="ChEBI" id="CHEBI:29973"/>
        <dbReference type="ChEBI" id="CHEBI:84990"/>
        <dbReference type="EC" id="4.1.1.90"/>
    </reaction>
    <physiologicalReaction direction="right-to-left" evidence="14">
        <dbReference type="Rhea" id="RHEA:45142"/>
    </physiologicalReaction>
</comment>
<keyword evidence="5" id="KW-0256">Endoplasmic reticulum</keyword>
<evidence type="ECO:0000256" key="11">
    <source>
        <dbReference type="ARBA" id="ARBA00030083"/>
    </source>
</evidence>
<evidence type="ECO:0000256" key="12">
    <source>
        <dbReference type="ARBA" id="ARBA00030249"/>
    </source>
</evidence>
<dbReference type="EC" id="4.1.1.90" evidence="2"/>
<feature type="domain" description="HTTM-like" evidence="17">
    <location>
        <begin position="61"/>
        <end position="319"/>
    </location>
</feature>
<evidence type="ECO:0000256" key="15">
    <source>
        <dbReference type="SAM" id="MobiDB-lite"/>
    </source>
</evidence>
<sequence>MTGGYSLRHRGRTSKGLREPVLQTDPLTPSNGNDGPGNHHPVLGFNLCELTSFVSVVKLLCRPTDSASLGVTRFMFGLLMVIDIPQERGMGVADVRWGDPSTCHFPLFDWLRPLPLVWMYVVYLVMLLGAIGIMLGLLYRLSCVMFLVTYWYVFLLDKTSWNNHSYLYGLIALILLLCDANRCWSLDGWLRPQIRHCHVPLWNYTLLRSQVFLVYFIAGLKKLDMDWISGYSMQYLSSKWVFDPFRLFLTDDQIDLYIVHICGLMLDMFIGFFLFFDKTRPVALFFGSSFHFMNSQLFNIGMFSYTMLATLPLFCYPDWPRRVLQLLPLPGGPTTRQELQPNSHCVYVKELVKSSKQIDKPQSVSSSPQVVPPTAATFHHKLFSCVTLFYLSTQVFLPYSHCITKGYNTWTDGLYGYSWDMMVHSWKTQHVRLTYMDLDTGEQGYLDPYAWVPGKSSRWSSHADMVKQYMTCIADRLVEYNITNVELYIDVWRSLNDRFQQRVFNPNIDLLRAPWGPFSKVSFAFPLLVDLSDWRQKLSEIQAELHSSSNYTDVVFVADFPGLTLENYIQPDLGNTSITLLKGEVIVEIVDRKRNYTLTEGQQLQLPADAFHNVHTVSSEPSCYMYIFINTTKELFIHKLEEYRHAINASINGTDTTGELMKQFDGDPYLQHYRDHLAGEGITKKEKTLWQIATHFFNHRYKKFTRSFLFVQAAIKSIVFGESFEDFRESLYSFEVNQKHLEESVPEPHTTDTPP</sequence>
<feature type="transmembrane region" description="Helical" evidence="16">
    <location>
        <begin position="297"/>
        <end position="319"/>
    </location>
</feature>
<evidence type="ECO:0000256" key="5">
    <source>
        <dbReference type="ARBA" id="ARBA00022824"/>
    </source>
</evidence>
<evidence type="ECO:0000256" key="13">
    <source>
        <dbReference type="ARBA" id="ARBA00032107"/>
    </source>
</evidence>
<dbReference type="InterPro" id="IPR053934">
    <property type="entry name" value="HTTM_dom"/>
</dbReference>
<name>A0A210PMY6_MIZYE</name>
<dbReference type="GO" id="GO:0008488">
    <property type="term" value="F:gamma-glutamyl carboxylase activity"/>
    <property type="evidence" value="ECO:0007669"/>
    <property type="project" value="UniProtKB-EC"/>
</dbReference>
<dbReference type="Pfam" id="PF05090">
    <property type="entry name" value="HTTM"/>
    <property type="match status" value="1"/>
</dbReference>
<organism evidence="18 19">
    <name type="scientific">Mizuhopecten yessoensis</name>
    <name type="common">Japanese scallop</name>
    <name type="synonym">Patinopecten yessoensis</name>
    <dbReference type="NCBI Taxonomy" id="6573"/>
    <lineage>
        <taxon>Eukaryota</taxon>
        <taxon>Metazoa</taxon>
        <taxon>Spiralia</taxon>
        <taxon>Lophotrochozoa</taxon>
        <taxon>Mollusca</taxon>
        <taxon>Bivalvia</taxon>
        <taxon>Autobranchia</taxon>
        <taxon>Pteriomorphia</taxon>
        <taxon>Pectinida</taxon>
        <taxon>Pectinoidea</taxon>
        <taxon>Pectinidae</taxon>
        <taxon>Mizuhopecten</taxon>
    </lineage>
</organism>
<gene>
    <name evidence="18" type="ORF">KP79_PYT06023</name>
</gene>
<evidence type="ECO:0000256" key="10">
    <source>
        <dbReference type="ARBA" id="ARBA00023239"/>
    </source>
</evidence>
<evidence type="ECO:0000256" key="2">
    <source>
        <dbReference type="ARBA" id="ARBA00012248"/>
    </source>
</evidence>
<feature type="transmembrane region" description="Helical" evidence="16">
    <location>
        <begin position="120"/>
        <end position="153"/>
    </location>
</feature>
<evidence type="ECO:0000256" key="7">
    <source>
        <dbReference type="ARBA" id="ARBA00022990"/>
    </source>
</evidence>
<feature type="transmembrane region" description="Helical" evidence="16">
    <location>
        <begin position="165"/>
        <end position="181"/>
    </location>
</feature>
<dbReference type="PANTHER" id="PTHR12639">
    <property type="entry name" value="VITAMIN K-DEPENDENT GAMMA-CARBOXYLASE"/>
    <property type="match status" value="1"/>
</dbReference>
<feature type="transmembrane region" description="Helical" evidence="16">
    <location>
        <begin position="201"/>
        <end position="218"/>
    </location>
</feature>
<dbReference type="PANTHER" id="PTHR12639:SF6">
    <property type="entry name" value="VITAMIN K-DEPENDENT GAMMA-CARBOXYLASE"/>
    <property type="match status" value="1"/>
</dbReference>
<dbReference type="InterPro" id="IPR011051">
    <property type="entry name" value="RmlC_Cupin_sf"/>
</dbReference>
<comment type="subcellular location">
    <subcellularLocation>
        <location evidence="1">Endoplasmic reticulum membrane</location>
        <topology evidence="1">Multi-pass membrane protein</topology>
    </subcellularLocation>
</comment>
<evidence type="ECO:0000313" key="18">
    <source>
        <dbReference type="EMBL" id="OWF37824.1"/>
    </source>
</evidence>
<keyword evidence="8 16" id="KW-0472">Membrane</keyword>
<evidence type="ECO:0000259" key="17">
    <source>
        <dbReference type="SMART" id="SM00752"/>
    </source>
</evidence>
<dbReference type="EMBL" id="NEDP02005579">
    <property type="protein sequence ID" value="OWF37824.1"/>
    <property type="molecule type" value="Genomic_DNA"/>
</dbReference>
<keyword evidence="9" id="KW-1015">Disulfide bond</keyword>
<dbReference type="AlphaFoldDB" id="A0A210PMY6"/>
<accession>A0A210PMY6</accession>
<dbReference type="InterPro" id="IPR007782">
    <property type="entry name" value="VKG_COase"/>
</dbReference>
<proteinExistence type="predicted"/>
<feature type="region of interest" description="Disordered" evidence="15">
    <location>
        <begin position="1"/>
        <end position="35"/>
    </location>
</feature>
<feature type="transmembrane region" description="Helical" evidence="16">
    <location>
        <begin position="256"/>
        <end position="276"/>
    </location>
</feature>
<protein>
    <recommendedName>
        <fullName evidence="3">Vitamin K-dependent gamma-carboxylase</fullName>
        <ecNumber evidence="2">4.1.1.90</ecNumber>
    </recommendedName>
    <alternativeName>
        <fullName evidence="11">Gamma-glutamyl carboxylase</fullName>
    </alternativeName>
    <alternativeName>
        <fullName evidence="12">Peptidyl-glutamate 4-carboxylase</fullName>
    </alternativeName>
    <alternativeName>
        <fullName evidence="13">Vitamin K gamma glutamyl carboxylase</fullName>
    </alternativeName>
</protein>
<reference evidence="18 19" key="1">
    <citation type="journal article" date="2017" name="Nat. Ecol. Evol.">
        <title>Scallop genome provides insights into evolution of bilaterian karyotype and development.</title>
        <authorList>
            <person name="Wang S."/>
            <person name="Zhang J."/>
            <person name="Jiao W."/>
            <person name="Li J."/>
            <person name="Xun X."/>
            <person name="Sun Y."/>
            <person name="Guo X."/>
            <person name="Huan P."/>
            <person name="Dong B."/>
            <person name="Zhang L."/>
            <person name="Hu X."/>
            <person name="Sun X."/>
            <person name="Wang J."/>
            <person name="Zhao C."/>
            <person name="Wang Y."/>
            <person name="Wang D."/>
            <person name="Huang X."/>
            <person name="Wang R."/>
            <person name="Lv J."/>
            <person name="Li Y."/>
            <person name="Zhang Z."/>
            <person name="Liu B."/>
            <person name="Lu W."/>
            <person name="Hui Y."/>
            <person name="Liang J."/>
            <person name="Zhou Z."/>
            <person name="Hou R."/>
            <person name="Li X."/>
            <person name="Liu Y."/>
            <person name="Li H."/>
            <person name="Ning X."/>
            <person name="Lin Y."/>
            <person name="Zhao L."/>
            <person name="Xing Q."/>
            <person name="Dou J."/>
            <person name="Li Y."/>
            <person name="Mao J."/>
            <person name="Guo H."/>
            <person name="Dou H."/>
            <person name="Li T."/>
            <person name="Mu C."/>
            <person name="Jiang W."/>
            <person name="Fu Q."/>
            <person name="Fu X."/>
            <person name="Miao Y."/>
            <person name="Liu J."/>
            <person name="Yu Q."/>
            <person name="Li R."/>
            <person name="Liao H."/>
            <person name="Li X."/>
            <person name="Kong Y."/>
            <person name="Jiang Z."/>
            <person name="Chourrout D."/>
            <person name="Li R."/>
            <person name="Bao Z."/>
        </authorList>
    </citation>
    <scope>NUCLEOTIDE SEQUENCE [LARGE SCALE GENOMIC DNA]</scope>
    <source>
        <strain evidence="18 19">PY_sf001</strain>
    </source>
</reference>
<evidence type="ECO:0000256" key="3">
    <source>
        <dbReference type="ARBA" id="ARBA00017054"/>
    </source>
</evidence>
<dbReference type="GO" id="GO:0019842">
    <property type="term" value="F:vitamin binding"/>
    <property type="evidence" value="ECO:0007669"/>
    <property type="project" value="TreeGrafter"/>
</dbReference>
<comment type="caution">
    <text evidence="18">The sequence shown here is derived from an EMBL/GenBank/DDBJ whole genome shotgun (WGS) entry which is preliminary data.</text>
</comment>
<dbReference type="InterPro" id="IPR011020">
    <property type="entry name" value="HTTM-like"/>
</dbReference>
<dbReference type="GO" id="GO:0005789">
    <property type="term" value="C:endoplasmic reticulum membrane"/>
    <property type="evidence" value="ECO:0007669"/>
    <property type="project" value="UniProtKB-SubCell"/>
</dbReference>
<evidence type="ECO:0000256" key="14">
    <source>
        <dbReference type="ARBA" id="ARBA00048415"/>
    </source>
</evidence>
<evidence type="ECO:0000256" key="16">
    <source>
        <dbReference type="SAM" id="Phobius"/>
    </source>
</evidence>
<evidence type="ECO:0000313" key="19">
    <source>
        <dbReference type="Proteomes" id="UP000242188"/>
    </source>
</evidence>
<dbReference type="STRING" id="6573.A0A210PMY6"/>
<dbReference type="SUPFAM" id="SSF51182">
    <property type="entry name" value="RmlC-like cupins"/>
    <property type="match status" value="1"/>
</dbReference>
<keyword evidence="7" id="KW-0007">Acetylation</keyword>
<evidence type="ECO:0000256" key="9">
    <source>
        <dbReference type="ARBA" id="ARBA00023157"/>
    </source>
</evidence>
<dbReference type="InterPro" id="IPR053935">
    <property type="entry name" value="VKGC_lumenal_dom"/>
</dbReference>
<keyword evidence="19" id="KW-1185">Reference proteome</keyword>
<dbReference type="OrthoDB" id="206689at2759"/>
<dbReference type="Pfam" id="PF22777">
    <property type="entry name" value="VKGC_lumenal_dom"/>
    <property type="match status" value="1"/>
</dbReference>
<keyword evidence="4 16" id="KW-0812">Transmembrane</keyword>
<dbReference type="Proteomes" id="UP000242188">
    <property type="component" value="Unassembled WGS sequence"/>
</dbReference>
<keyword evidence="10" id="KW-0456">Lyase</keyword>
<evidence type="ECO:0000256" key="6">
    <source>
        <dbReference type="ARBA" id="ARBA00022989"/>
    </source>
</evidence>
<evidence type="ECO:0000256" key="8">
    <source>
        <dbReference type="ARBA" id="ARBA00023136"/>
    </source>
</evidence>
<dbReference type="SMART" id="SM00752">
    <property type="entry name" value="HTTM"/>
    <property type="match status" value="1"/>
</dbReference>
<keyword evidence="6 16" id="KW-1133">Transmembrane helix</keyword>